<accession>A0AAE1NNX7</accession>
<evidence type="ECO:0000256" key="1">
    <source>
        <dbReference type="SAM" id="MobiDB-lite"/>
    </source>
</evidence>
<evidence type="ECO:0000313" key="2">
    <source>
        <dbReference type="EMBL" id="KAK4292617.1"/>
    </source>
</evidence>
<proteinExistence type="predicted"/>
<feature type="region of interest" description="Disordered" evidence="1">
    <location>
        <begin position="1"/>
        <end position="34"/>
    </location>
</feature>
<dbReference type="EMBL" id="JAWZYT010004775">
    <property type="protein sequence ID" value="KAK4292617.1"/>
    <property type="molecule type" value="Genomic_DNA"/>
</dbReference>
<dbReference type="Proteomes" id="UP001292094">
    <property type="component" value="Unassembled WGS sequence"/>
</dbReference>
<name>A0AAE1NNX7_9EUCA</name>
<dbReference type="AlphaFoldDB" id="A0AAE1NNX7"/>
<feature type="compositionally biased region" description="Pro residues" evidence="1">
    <location>
        <begin position="96"/>
        <end position="105"/>
    </location>
</feature>
<gene>
    <name evidence="2" type="ORF">Pmani_034638</name>
</gene>
<protein>
    <submittedName>
        <fullName evidence="2">Uncharacterized protein</fullName>
    </submittedName>
</protein>
<feature type="region of interest" description="Disordered" evidence="1">
    <location>
        <begin position="63"/>
        <end position="105"/>
    </location>
</feature>
<reference evidence="2" key="1">
    <citation type="submission" date="2023-11" db="EMBL/GenBank/DDBJ databases">
        <title>Genome assemblies of two species of porcelain crab, Petrolisthes cinctipes and Petrolisthes manimaculis (Anomura: Porcellanidae).</title>
        <authorList>
            <person name="Angst P."/>
        </authorList>
    </citation>
    <scope>NUCLEOTIDE SEQUENCE</scope>
    <source>
        <strain evidence="2">PB745_02</strain>
        <tissue evidence="2">Gill</tissue>
    </source>
</reference>
<evidence type="ECO:0000313" key="3">
    <source>
        <dbReference type="Proteomes" id="UP001292094"/>
    </source>
</evidence>
<keyword evidence="3" id="KW-1185">Reference proteome</keyword>
<sequence length="105" mass="11727">MKRVRKVNQRESWVSRTEEETAVGQSGGRGEKDMYMLGGARQGQVAGWGGVGWVREDKRHNSACTTLHTPSPTSMTDGRPQSRARSRVLRCRARRPTPPLPRPGE</sequence>
<feature type="compositionally biased region" description="Polar residues" evidence="1">
    <location>
        <begin position="63"/>
        <end position="76"/>
    </location>
</feature>
<comment type="caution">
    <text evidence="2">The sequence shown here is derived from an EMBL/GenBank/DDBJ whole genome shotgun (WGS) entry which is preliminary data.</text>
</comment>
<organism evidence="2 3">
    <name type="scientific">Petrolisthes manimaculis</name>
    <dbReference type="NCBI Taxonomy" id="1843537"/>
    <lineage>
        <taxon>Eukaryota</taxon>
        <taxon>Metazoa</taxon>
        <taxon>Ecdysozoa</taxon>
        <taxon>Arthropoda</taxon>
        <taxon>Crustacea</taxon>
        <taxon>Multicrustacea</taxon>
        <taxon>Malacostraca</taxon>
        <taxon>Eumalacostraca</taxon>
        <taxon>Eucarida</taxon>
        <taxon>Decapoda</taxon>
        <taxon>Pleocyemata</taxon>
        <taxon>Anomura</taxon>
        <taxon>Galatheoidea</taxon>
        <taxon>Porcellanidae</taxon>
        <taxon>Petrolisthes</taxon>
    </lineage>
</organism>
<feature type="compositionally biased region" description="Basic residues" evidence="1">
    <location>
        <begin position="82"/>
        <end position="95"/>
    </location>
</feature>